<evidence type="ECO:0000313" key="1">
    <source>
        <dbReference type="EMBL" id="WNO54544.1"/>
    </source>
</evidence>
<proteinExistence type="predicted"/>
<organism evidence="1 2">
    <name type="scientific">Stakelama saccharophila</name>
    <dbReference type="NCBI Taxonomy" id="3075605"/>
    <lineage>
        <taxon>Bacteria</taxon>
        <taxon>Pseudomonadati</taxon>
        <taxon>Pseudomonadota</taxon>
        <taxon>Alphaproteobacteria</taxon>
        <taxon>Sphingomonadales</taxon>
        <taxon>Sphingomonadaceae</taxon>
        <taxon>Stakelama</taxon>
    </lineage>
</organism>
<evidence type="ECO:0000313" key="2">
    <source>
        <dbReference type="Proteomes" id="UP001302249"/>
    </source>
</evidence>
<keyword evidence="2" id="KW-1185">Reference proteome</keyword>
<sequence>MHPAPVDEASTTPRMLDGIRGVVLGVQAWRGTTKRDRNKPDAARLAAADALEGRGRRAAIARWMRHA</sequence>
<accession>A0ABZ0BB83</accession>
<gene>
    <name evidence="1" type="ORF">RPR59_04625</name>
</gene>
<dbReference type="Gene3D" id="2.30.110.10">
    <property type="entry name" value="Electron Transport, Fmn-binding Protein, Chain A"/>
    <property type="match status" value="1"/>
</dbReference>
<name>A0ABZ0BB83_9SPHN</name>
<dbReference type="InterPro" id="IPR012349">
    <property type="entry name" value="Split_barrel_FMN-bd"/>
</dbReference>
<dbReference type="RefSeq" id="WP_313917153.1">
    <property type="nucleotide sequence ID" value="NZ_CP135076.1"/>
</dbReference>
<dbReference type="EMBL" id="CP135076">
    <property type="protein sequence ID" value="WNO54544.1"/>
    <property type="molecule type" value="Genomic_DNA"/>
</dbReference>
<dbReference type="Proteomes" id="UP001302249">
    <property type="component" value="Chromosome"/>
</dbReference>
<reference evidence="1 2" key="1">
    <citation type="submission" date="2023-09" db="EMBL/GenBank/DDBJ databases">
        <authorList>
            <person name="Rey-Velasco X."/>
        </authorList>
    </citation>
    <scope>NUCLEOTIDE SEQUENCE [LARGE SCALE GENOMIC DNA]</scope>
    <source>
        <strain evidence="1 2">W311</strain>
    </source>
</reference>
<protein>
    <submittedName>
        <fullName evidence="1">Uncharacterized protein</fullName>
    </submittedName>
</protein>